<proteinExistence type="predicted"/>
<comment type="caution">
    <text evidence="7">The sequence shown here is derived from an EMBL/GenBank/DDBJ whole genome shotgun (WGS) entry which is preliminary data.</text>
</comment>
<dbReference type="Gene3D" id="3.30.470.20">
    <property type="entry name" value="ATP-grasp fold, B domain"/>
    <property type="match status" value="1"/>
</dbReference>
<dbReference type="GO" id="GO:0005524">
    <property type="term" value="F:ATP binding"/>
    <property type="evidence" value="ECO:0007669"/>
    <property type="project" value="UniProtKB-KW"/>
</dbReference>
<dbReference type="Pfam" id="PF00289">
    <property type="entry name" value="Biotin_carb_N"/>
    <property type="match status" value="1"/>
</dbReference>
<dbReference type="GO" id="GO:0004075">
    <property type="term" value="F:biotin carboxylase activity"/>
    <property type="evidence" value="ECO:0007669"/>
    <property type="project" value="UniProtKB-EC"/>
</dbReference>
<sequence length="75" mass="8010">MEKIIETAKKAGVCAIHPGYGLLSENSRFAERCLKENITFIGPPPDVIAKMGSKIEARQAMEQAGVPVVPGVTKS</sequence>
<evidence type="ECO:0000259" key="6">
    <source>
        <dbReference type="PROSITE" id="PS50979"/>
    </source>
</evidence>
<evidence type="ECO:0000313" key="8">
    <source>
        <dbReference type="Proteomes" id="UP000675554"/>
    </source>
</evidence>
<keyword evidence="8" id="KW-1185">Reference proteome</keyword>
<evidence type="ECO:0000256" key="2">
    <source>
        <dbReference type="ARBA" id="ARBA00022598"/>
    </source>
</evidence>
<reference evidence="7" key="1">
    <citation type="submission" date="2021-04" db="EMBL/GenBank/DDBJ databases">
        <title>Sequencing of actinobacteria type strains.</title>
        <authorList>
            <person name="Nguyen G.-S."/>
            <person name="Wentzel A."/>
        </authorList>
    </citation>
    <scope>NUCLEOTIDE SEQUENCE</scope>
    <source>
        <strain evidence="7">DSM 42095</strain>
    </source>
</reference>
<dbReference type="EMBL" id="JAGSMN010002538">
    <property type="protein sequence ID" value="MBR7679314.1"/>
    <property type="molecule type" value="Genomic_DNA"/>
</dbReference>
<keyword evidence="2" id="KW-0436">Ligase</keyword>
<feature type="non-terminal residue" evidence="7">
    <location>
        <position position="75"/>
    </location>
</feature>
<keyword evidence="4" id="KW-0067">ATP-binding</keyword>
<organism evidence="7 8">
    <name type="scientific">Streptomyces daliensis</name>
    <dbReference type="NCBI Taxonomy" id="299421"/>
    <lineage>
        <taxon>Bacteria</taxon>
        <taxon>Bacillati</taxon>
        <taxon>Actinomycetota</taxon>
        <taxon>Actinomycetes</taxon>
        <taxon>Kitasatosporales</taxon>
        <taxon>Streptomycetaceae</taxon>
        <taxon>Streptomyces</taxon>
    </lineage>
</organism>
<dbReference type="InterPro" id="IPR016185">
    <property type="entry name" value="PreATP-grasp_dom_sf"/>
</dbReference>
<evidence type="ECO:0000256" key="4">
    <source>
        <dbReference type="ARBA" id="ARBA00022840"/>
    </source>
</evidence>
<dbReference type="InterPro" id="IPR011764">
    <property type="entry name" value="Biotin_carboxylation_dom"/>
</dbReference>
<protein>
    <recommendedName>
        <fullName evidence="1">biotin carboxylase</fullName>
        <ecNumber evidence="1">6.3.4.14</ecNumber>
    </recommendedName>
</protein>
<keyword evidence="3" id="KW-0547">Nucleotide-binding</keyword>
<dbReference type="SUPFAM" id="SSF52440">
    <property type="entry name" value="PreATP-grasp domain"/>
    <property type="match status" value="1"/>
</dbReference>
<dbReference type="Proteomes" id="UP000675554">
    <property type="component" value="Unassembled WGS sequence"/>
</dbReference>
<accession>A0A8T4JCS0</accession>
<dbReference type="EC" id="6.3.4.14" evidence="1"/>
<keyword evidence="5" id="KW-0092">Biotin</keyword>
<evidence type="ECO:0000256" key="3">
    <source>
        <dbReference type="ARBA" id="ARBA00022741"/>
    </source>
</evidence>
<dbReference type="PROSITE" id="PS50979">
    <property type="entry name" value="BC"/>
    <property type="match status" value="1"/>
</dbReference>
<name>A0A8T4JCS0_9ACTN</name>
<dbReference type="InterPro" id="IPR005481">
    <property type="entry name" value="BC-like_N"/>
</dbReference>
<evidence type="ECO:0000313" key="7">
    <source>
        <dbReference type="EMBL" id="MBR7679314.1"/>
    </source>
</evidence>
<dbReference type="PANTHER" id="PTHR18866">
    <property type="entry name" value="CARBOXYLASE:PYRUVATE/ACETYL-COA/PROPIONYL-COA CARBOXYLASE"/>
    <property type="match status" value="1"/>
</dbReference>
<evidence type="ECO:0000256" key="5">
    <source>
        <dbReference type="ARBA" id="ARBA00023267"/>
    </source>
</evidence>
<feature type="domain" description="Biotin carboxylation" evidence="6">
    <location>
        <begin position="1"/>
        <end position="75"/>
    </location>
</feature>
<evidence type="ECO:0000256" key="1">
    <source>
        <dbReference type="ARBA" id="ARBA00013263"/>
    </source>
</evidence>
<dbReference type="InterPro" id="IPR050856">
    <property type="entry name" value="Biotin_carboxylase_complex"/>
</dbReference>
<dbReference type="AlphaFoldDB" id="A0A8T4JCS0"/>
<dbReference type="PANTHER" id="PTHR18866:SF33">
    <property type="entry name" value="METHYLCROTONOYL-COA CARBOXYLASE SUBUNIT ALPHA, MITOCHONDRIAL-RELATED"/>
    <property type="match status" value="1"/>
</dbReference>
<gene>
    <name evidence="7" type="ORF">KDA82_41580</name>
</gene>